<evidence type="ECO:0000313" key="1">
    <source>
        <dbReference type="EMBL" id="PRC08447.1"/>
    </source>
</evidence>
<accession>A0A2S9E0X7</accession>
<organism evidence="1 2">
    <name type="scientific">Pseudomonas cedrina</name>
    <dbReference type="NCBI Taxonomy" id="651740"/>
    <lineage>
        <taxon>Bacteria</taxon>
        <taxon>Pseudomonadati</taxon>
        <taxon>Pseudomonadota</taxon>
        <taxon>Gammaproteobacteria</taxon>
        <taxon>Pseudomonadales</taxon>
        <taxon>Pseudomonadaceae</taxon>
        <taxon>Pseudomonas</taxon>
    </lineage>
</organism>
<reference evidence="1 2" key="1">
    <citation type="submission" date="2017-09" db="EMBL/GenBank/DDBJ databases">
        <title>Genomic, metabolic, and phenotypic characteristics of bacterial isolates from the natural microbiome of the model nematode Caenorhabditis elegans.</title>
        <authorList>
            <person name="Zimmermann J."/>
            <person name="Obeng N."/>
            <person name="Yang W."/>
            <person name="Obeng O."/>
            <person name="Kissoyan K."/>
            <person name="Pees B."/>
            <person name="Dirksen P."/>
            <person name="Hoppner M."/>
            <person name="Franke A."/>
            <person name="Rosenstiel P."/>
            <person name="Leippe M."/>
            <person name="Dierking K."/>
            <person name="Kaleta C."/>
            <person name="Schulenburg H."/>
        </authorList>
    </citation>
    <scope>NUCLEOTIDE SEQUENCE [LARGE SCALE GENOMIC DNA]</scope>
    <source>
        <strain evidence="1 2">MYb184</strain>
    </source>
</reference>
<dbReference type="AlphaFoldDB" id="A0A2S9E0X7"/>
<gene>
    <name evidence="1" type="ORF">CQ006_05045</name>
</gene>
<dbReference type="EMBL" id="PCQE01000005">
    <property type="protein sequence ID" value="PRC08447.1"/>
    <property type="molecule type" value="Genomic_DNA"/>
</dbReference>
<proteinExistence type="predicted"/>
<name>A0A2S9E0X7_PSECE</name>
<sequence>MLAKNANDDAGFQGEKWRPQVICQQARSCSGLFHFNLTTQASFLQRPVESPFRKNAEMQAYKVCNKLYTITHRCDATQSFHCPDATHTCYHEQEGRLQ</sequence>
<dbReference type="Proteomes" id="UP000239458">
    <property type="component" value="Unassembled WGS sequence"/>
</dbReference>
<evidence type="ECO:0000313" key="2">
    <source>
        <dbReference type="Proteomes" id="UP000239458"/>
    </source>
</evidence>
<protein>
    <submittedName>
        <fullName evidence="1">Uncharacterized protein</fullName>
    </submittedName>
</protein>
<comment type="caution">
    <text evidence="1">The sequence shown here is derived from an EMBL/GenBank/DDBJ whole genome shotgun (WGS) entry which is preliminary data.</text>
</comment>